<protein>
    <submittedName>
        <fullName evidence="1">Uncharacterized protein</fullName>
    </submittedName>
</protein>
<proteinExistence type="predicted"/>
<sequence>MNGMVRRRAAIWLLIPMLLAILPGCQLSGKLAEWTGTCGVVNEWVDFLILNDIHYDRIEGAEPVPDDQIGDKAGQVKYTMDDHPCSYHQARNGDAAYLAVGTPVFALKDYRPEFRVIANQQIYQVDHNPHAQTMGELLDIEGKVANVSLVSGNDGSIIGYLGADAAEQFVRELLPLQYVGFDEINKQTKPEYGISLRVHLQDGTSFSIGYKPEANAFTNGAFGTESLKILILSERDRIKAEAWM</sequence>
<dbReference type="RefSeq" id="WP_185178635.1">
    <property type="nucleotide sequence ID" value="NZ_CBCSEP010000017.1"/>
</dbReference>
<comment type="caution">
    <text evidence="1">The sequence shown here is derived from an EMBL/GenBank/DDBJ whole genome shotgun (WGS) entry which is preliminary data.</text>
</comment>
<dbReference type="AlphaFoldDB" id="A0A841TDN7"/>
<accession>A0A841TDN7</accession>
<organism evidence="1 2">
    <name type="scientific">Cohnella lubricantis</name>
    <dbReference type="NCBI Taxonomy" id="2163172"/>
    <lineage>
        <taxon>Bacteria</taxon>
        <taxon>Bacillati</taxon>
        <taxon>Bacillota</taxon>
        <taxon>Bacilli</taxon>
        <taxon>Bacillales</taxon>
        <taxon>Paenibacillaceae</taxon>
        <taxon>Cohnella</taxon>
    </lineage>
</organism>
<dbReference type="Proteomes" id="UP000574133">
    <property type="component" value="Unassembled WGS sequence"/>
</dbReference>
<evidence type="ECO:0000313" key="1">
    <source>
        <dbReference type="EMBL" id="MBB6677350.1"/>
    </source>
</evidence>
<dbReference type="EMBL" id="JACJVN010000029">
    <property type="protein sequence ID" value="MBB6677350.1"/>
    <property type="molecule type" value="Genomic_DNA"/>
</dbReference>
<name>A0A841TDN7_9BACL</name>
<reference evidence="1 2" key="1">
    <citation type="submission" date="2020-08" db="EMBL/GenBank/DDBJ databases">
        <title>Cohnella phylogeny.</title>
        <authorList>
            <person name="Dunlap C."/>
        </authorList>
    </citation>
    <scope>NUCLEOTIDE SEQUENCE [LARGE SCALE GENOMIC DNA]</scope>
    <source>
        <strain evidence="1 2">DSM 103658</strain>
    </source>
</reference>
<gene>
    <name evidence="1" type="ORF">H4Q31_08435</name>
</gene>
<keyword evidence="2" id="KW-1185">Reference proteome</keyword>
<evidence type="ECO:0000313" key="2">
    <source>
        <dbReference type="Proteomes" id="UP000574133"/>
    </source>
</evidence>